<dbReference type="GO" id="GO:0047496">
    <property type="term" value="P:vesicle transport along microtubule"/>
    <property type="evidence" value="ECO:0007669"/>
    <property type="project" value="TreeGrafter"/>
</dbReference>
<protein>
    <recommendedName>
        <fullName evidence="5">HAP1 N-terminal domain-containing protein</fullName>
    </recommendedName>
</protein>
<sequence>DLGVRHFEQKIRNLEYENEELRAEALQLKLDAENYENQEQSIVDNFVNALANANAEIDNLQQELIKKSNENTQQQDEILRLSYDV</sequence>
<evidence type="ECO:0000313" key="7">
    <source>
        <dbReference type="Proteomes" id="UP000663881"/>
    </source>
</evidence>
<feature type="domain" description="HAP1 N-terminal" evidence="5">
    <location>
        <begin position="7"/>
        <end position="82"/>
    </location>
</feature>
<dbReference type="PANTHER" id="PTHR15751">
    <property type="entry name" value="TRAFFICKING KINESIN-BINDING PROTEIN"/>
    <property type="match status" value="1"/>
</dbReference>
<dbReference type="GO" id="GO:0031410">
    <property type="term" value="C:cytoplasmic vesicle"/>
    <property type="evidence" value="ECO:0007669"/>
    <property type="project" value="TreeGrafter"/>
</dbReference>
<gene>
    <name evidence="6" type="ORF">OKA104_LOCUS55004</name>
</gene>
<evidence type="ECO:0000259" key="5">
    <source>
        <dbReference type="Pfam" id="PF04849"/>
    </source>
</evidence>
<reference evidence="6" key="1">
    <citation type="submission" date="2021-02" db="EMBL/GenBank/DDBJ databases">
        <authorList>
            <person name="Nowell W R."/>
        </authorList>
    </citation>
    <scope>NUCLEOTIDE SEQUENCE</scope>
</reference>
<dbReference type="AlphaFoldDB" id="A0A820SZY2"/>
<dbReference type="GO" id="GO:0048311">
    <property type="term" value="P:mitochondrion distribution"/>
    <property type="evidence" value="ECO:0007669"/>
    <property type="project" value="TreeGrafter"/>
</dbReference>
<dbReference type="GO" id="GO:0005739">
    <property type="term" value="C:mitochondrion"/>
    <property type="evidence" value="ECO:0007669"/>
    <property type="project" value="UniProtKB-SubCell"/>
</dbReference>
<organism evidence="6 7">
    <name type="scientific">Adineta steineri</name>
    <dbReference type="NCBI Taxonomy" id="433720"/>
    <lineage>
        <taxon>Eukaryota</taxon>
        <taxon>Metazoa</taxon>
        <taxon>Spiralia</taxon>
        <taxon>Gnathifera</taxon>
        <taxon>Rotifera</taxon>
        <taxon>Eurotatoria</taxon>
        <taxon>Bdelloidea</taxon>
        <taxon>Adinetida</taxon>
        <taxon>Adinetidae</taxon>
        <taxon>Adineta</taxon>
    </lineage>
</organism>
<accession>A0A820SZY2</accession>
<dbReference type="Proteomes" id="UP000663881">
    <property type="component" value="Unassembled WGS sequence"/>
</dbReference>
<dbReference type="InterPro" id="IPR051946">
    <property type="entry name" value="Intracell_Traff-Reg"/>
</dbReference>
<feature type="non-terminal residue" evidence="6">
    <location>
        <position position="1"/>
    </location>
</feature>
<feature type="coiled-coil region" evidence="4">
    <location>
        <begin position="4"/>
        <end position="77"/>
    </location>
</feature>
<dbReference type="InterPro" id="IPR006933">
    <property type="entry name" value="HAP1_N"/>
</dbReference>
<comment type="caution">
    <text evidence="6">The sequence shown here is derived from an EMBL/GenBank/DDBJ whole genome shotgun (WGS) entry which is preliminary data.</text>
</comment>
<comment type="subcellular location">
    <subcellularLocation>
        <location evidence="1">Mitochondrion</location>
    </subcellularLocation>
</comment>
<dbReference type="GO" id="GO:0006605">
    <property type="term" value="P:protein targeting"/>
    <property type="evidence" value="ECO:0007669"/>
    <property type="project" value="TreeGrafter"/>
</dbReference>
<dbReference type="Pfam" id="PF04849">
    <property type="entry name" value="HAP1_N"/>
    <property type="match status" value="1"/>
</dbReference>
<keyword evidence="2 4" id="KW-0175">Coiled coil</keyword>
<dbReference type="GO" id="GO:0017022">
    <property type="term" value="F:myosin binding"/>
    <property type="evidence" value="ECO:0007669"/>
    <property type="project" value="TreeGrafter"/>
</dbReference>
<evidence type="ECO:0000256" key="2">
    <source>
        <dbReference type="ARBA" id="ARBA00023054"/>
    </source>
</evidence>
<dbReference type="PANTHER" id="PTHR15751:SF12">
    <property type="entry name" value="TRAFFICKING KINESIN-BINDING PROTEIN MILT"/>
    <property type="match status" value="1"/>
</dbReference>
<evidence type="ECO:0000256" key="4">
    <source>
        <dbReference type="SAM" id="Coils"/>
    </source>
</evidence>
<keyword evidence="3" id="KW-0496">Mitochondrion</keyword>
<evidence type="ECO:0000313" key="6">
    <source>
        <dbReference type="EMBL" id="CAF4466767.1"/>
    </source>
</evidence>
<name>A0A820SZY2_9BILA</name>
<evidence type="ECO:0000256" key="1">
    <source>
        <dbReference type="ARBA" id="ARBA00004173"/>
    </source>
</evidence>
<feature type="non-terminal residue" evidence="6">
    <location>
        <position position="85"/>
    </location>
</feature>
<dbReference type="EMBL" id="CAJOAY010037878">
    <property type="protein sequence ID" value="CAF4466767.1"/>
    <property type="molecule type" value="Genomic_DNA"/>
</dbReference>
<evidence type="ECO:0000256" key="3">
    <source>
        <dbReference type="ARBA" id="ARBA00023128"/>
    </source>
</evidence>
<proteinExistence type="predicted"/>